<organism evidence="1 2">
    <name type="scientific">Epilithonimonas xixisoli</name>
    <dbReference type="NCBI Taxonomy" id="1476462"/>
    <lineage>
        <taxon>Bacteria</taxon>
        <taxon>Pseudomonadati</taxon>
        <taxon>Bacteroidota</taxon>
        <taxon>Flavobacteriia</taxon>
        <taxon>Flavobacteriales</taxon>
        <taxon>Weeksellaceae</taxon>
        <taxon>Chryseobacterium group</taxon>
        <taxon>Epilithonimonas</taxon>
    </lineage>
</organism>
<proteinExistence type="predicted"/>
<evidence type="ECO:0000313" key="1">
    <source>
        <dbReference type="EMBL" id="TDX84084.1"/>
    </source>
</evidence>
<accession>A0A4R8IF89</accession>
<gene>
    <name evidence="1" type="ORF">B0I22_1680</name>
</gene>
<comment type="caution">
    <text evidence="1">The sequence shown here is derived from an EMBL/GenBank/DDBJ whole genome shotgun (WGS) entry which is preliminary data.</text>
</comment>
<name>A0A4R8IF89_9FLAO</name>
<dbReference type="OrthoDB" id="1433569at2"/>
<dbReference type="RefSeq" id="WP_133944128.1">
    <property type="nucleotide sequence ID" value="NZ_SOEO01000002.1"/>
</dbReference>
<protein>
    <submittedName>
        <fullName evidence="1">Uncharacterized protein</fullName>
    </submittedName>
</protein>
<dbReference type="InterPro" id="IPR046233">
    <property type="entry name" value="DUF6266"/>
</dbReference>
<reference evidence="1 2" key="1">
    <citation type="submission" date="2019-03" db="EMBL/GenBank/DDBJ databases">
        <title>Genomic Encyclopedia of Type Strains, Phase III (KMG-III): the genomes of soil and plant-associated and newly described type strains.</title>
        <authorList>
            <person name="Whitman W."/>
        </authorList>
    </citation>
    <scope>NUCLEOTIDE SEQUENCE [LARGE SCALE GENOMIC DNA]</scope>
    <source>
        <strain evidence="1 2">CGMCC 1.12802</strain>
    </source>
</reference>
<dbReference type="AlphaFoldDB" id="A0A4R8IF89"/>
<dbReference type="EMBL" id="SOEO01000002">
    <property type="protein sequence ID" value="TDX84084.1"/>
    <property type="molecule type" value="Genomic_DNA"/>
</dbReference>
<dbReference type="Pfam" id="PF19781">
    <property type="entry name" value="DUF6266"/>
    <property type="match status" value="1"/>
</dbReference>
<evidence type="ECO:0000313" key="2">
    <source>
        <dbReference type="Proteomes" id="UP000295313"/>
    </source>
</evidence>
<dbReference type="Proteomes" id="UP000295313">
    <property type="component" value="Unassembled WGS sequence"/>
</dbReference>
<sequence length="214" mass="23654">MGKLNDSLLSGSSGRTGRLVVANVAGTEILRVRPRKKNTPLSPKQALIQERMKRCYDFILPYKGYASMHFGYKQGMRSSYNQAITNLLNAFKLDFAQMTITPVFSEIEFSLGNLLAAVPTGVDSAAVGALTVEWYNNAGGNPDRLQDQLQLLYYDESQKSPVFLENLGERTDTTITVNVPPYFSGKEVHVWIAFRSQDGMEVSISAYAGSVVIL</sequence>
<keyword evidence="2" id="KW-1185">Reference proteome</keyword>